<accession>A0ABD0W8G2</accession>
<dbReference type="EMBL" id="JAGEUA010000008">
    <property type="protein sequence ID" value="KAL0967560.1"/>
    <property type="molecule type" value="Genomic_DNA"/>
</dbReference>
<keyword evidence="4" id="KW-1185">Reference proteome</keyword>
<dbReference type="Proteomes" id="UP001557470">
    <property type="component" value="Unassembled WGS sequence"/>
</dbReference>
<keyword evidence="2" id="KW-1133">Transmembrane helix</keyword>
<protein>
    <recommendedName>
        <fullName evidence="5">Proline rich membrane anchor 1</fullName>
    </recommendedName>
</protein>
<name>A0ABD0W8G2_UMBPY</name>
<keyword evidence="2" id="KW-0812">Transmembrane</keyword>
<proteinExistence type="predicted"/>
<evidence type="ECO:0000313" key="4">
    <source>
        <dbReference type="Proteomes" id="UP001557470"/>
    </source>
</evidence>
<keyword evidence="2" id="KW-0472">Membrane</keyword>
<dbReference type="InterPro" id="IPR029659">
    <property type="entry name" value="PRIMA1"/>
</dbReference>
<feature type="compositionally biased region" description="Basic and acidic residues" evidence="1">
    <location>
        <begin position="147"/>
        <end position="156"/>
    </location>
</feature>
<evidence type="ECO:0000256" key="2">
    <source>
        <dbReference type="SAM" id="Phobius"/>
    </source>
</evidence>
<gene>
    <name evidence="3" type="ORF">UPYG_G00253790</name>
</gene>
<evidence type="ECO:0008006" key="5">
    <source>
        <dbReference type="Google" id="ProtNLM"/>
    </source>
</evidence>
<feature type="transmembrane region" description="Helical" evidence="2">
    <location>
        <begin position="7"/>
        <end position="30"/>
    </location>
</feature>
<dbReference type="Pfam" id="PF16101">
    <property type="entry name" value="PRIMA1"/>
    <property type="match status" value="1"/>
</dbReference>
<organism evidence="3 4">
    <name type="scientific">Umbra pygmaea</name>
    <name type="common">Eastern mudminnow</name>
    <dbReference type="NCBI Taxonomy" id="75934"/>
    <lineage>
        <taxon>Eukaryota</taxon>
        <taxon>Metazoa</taxon>
        <taxon>Chordata</taxon>
        <taxon>Craniata</taxon>
        <taxon>Vertebrata</taxon>
        <taxon>Euteleostomi</taxon>
        <taxon>Actinopterygii</taxon>
        <taxon>Neopterygii</taxon>
        <taxon>Teleostei</taxon>
        <taxon>Protacanthopterygii</taxon>
        <taxon>Esociformes</taxon>
        <taxon>Umbridae</taxon>
        <taxon>Umbra</taxon>
    </lineage>
</organism>
<sequence length="156" mass="17640">MLLREILPLLLVLRHFVFGHCFLTTILLLYQFTQGEPQKSCAWNVEEKAGERCQLACQCNPYHPLPPPPPPPPPPRLQVFTVSPSTVAPVKPWWMDIMVLGLLSCASAGFTLLLVIICYKAMKRKPPRKEENGTSRGEYAMSLHSKKTVDTRNTRV</sequence>
<feature type="transmembrane region" description="Helical" evidence="2">
    <location>
        <begin position="97"/>
        <end position="119"/>
    </location>
</feature>
<dbReference type="AlphaFoldDB" id="A0ABD0W8G2"/>
<evidence type="ECO:0000256" key="1">
    <source>
        <dbReference type="SAM" id="MobiDB-lite"/>
    </source>
</evidence>
<feature type="region of interest" description="Disordered" evidence="1">
    <location>
        <begin position="127"/>
        <end position="156"/>
    </location>
</feature>
<evidence type="ECO:0000313" key="3">
    <source>
        <dbReference type="EMBL" id="KAL0967560.1"/>
    </source>
</evidence>
<comment type="caution">
    <text evidence="3">The sequence shown here is derived from an EMBL/GenBank/DDBJ whole genome shotgun (WGS) entry which is preliminary data.</text>
</comment>
<reference evidence="3 4" key="1">
    <citation type="submission" date="2024-06" db="EMBL/GenBank/DDBJ databases">
        <authorList>
            <person name="Pan Q."/>
            <person name="Wen M."/>
            <person name="Jouanno E."/>
            <person name="Zahm M."/>
            <person name="Klopp C."/>
            <person name="Cabau C."/>
            <person name="Louis A."/>
            <person name="Berthelot C."/>
            <person name="Parey E."/>
            <person name="Roest Crollius H."/>
            <person name="Montfort J."/>
            <person name="Robinson-Rechavi M."/>
            <person name="Bouchez O."/>
            <person name="Lampietro C."/>
            <person name="Lopez Roques C."/>
            <person name="Donnadieu C."/>
            <person name="Postlethwait J."/>
            <person name="Bobe J."/>
            <person name="Verreycken H."/>
            <person name="Guiguen Y."/>
        </authorList>
    </citation>
    <scope>NUCLEOTIDE SEQUENCE [LARGE SCALE GENOMIC DNA]</scope>
    <source>
        <strain evidence="3">Up_M1</strain>
        <tissue evidence="3">Testis</tissue>
    </source>
</reference>